<feature type="compositionally biased region" description="Acidic residues" evidence="11">
    <location>
        <begin position="21"/>
        <end position="38"/>
    </location>
</feature>
<keyword evidence="3" id="KW-0678">Repressor</keyword>
<dbReference type="InterPro" id="IPR036638">
    <property type="entry name" value="HLH_DNA-bd_sf"/>
</dbReference>
<evidence type="ECO:0000256" key="11">
    <source>
        <dbReference type="SAM" id="MobiDB-lite"/>
    </source>
</evidence>
<dbReference type="GO" id="GO:0003700">
    <property type="term" value="F:DNA-binding transcription factor activity"/>
    <property type="evidence" value="ECO:0007669"/>
    <property type="project" value="TreeGrafter"/>
</dbReference>
<evidence type="ECO:0000256" key="1">
    <source>
        <dbReference type="ARBA" id="ARBA00007628"/>
    </source>
</evidence>
<dbReference type="SMART" id="SM00353">
    <property type="entry name" value="HLH"/>
    <property type="match status" value="1"/>
</dbReference>
<proteinExistence type="inferred from homology"/>
<evidence type="ECO:0000256" key="7">
    <source>
        <dbReference type="ARBA" id="ARBA00023159"/>
    </source>
</evidence>
<evidence type="ECO:0000256" key="6">
    <source>
        <dbReference type="ARBA" id="ARBA00023125"/>
    </source>
</evidence>
<dbReference type="GO" id="GO:0090575">
    <property type="term" value="C:RNA polymerase II transcription regulator complex"/>
    <property type="evidence" value="ECO:0007669"/>
    <property type="project" value="TreeGrafter"/>
</dbReference>
<evidence type="ECO:0000256" key="9">
    <source>
        <dbReference type="ARBA" id="ARBA00023242"/>
    </source>
</evidence>
<dbReference type="CDD" id="cd11406">
    <property type="entry name" value="bHLHzip_Max"/>
    <property type="match status" value="1"/>
</dbReference>
<sequence length="196" mass="22227">MKFYEENASSKGKGQDKYDGMSDDDRDIDIESDEDNDSDGTRPQQRNSVNSQYCSQAEKRAHHNALERKRRDHIKDSFTSLRDSVPSLQGEKASRAQILKKAAEYIQFMRRKNHSHHQDIEDLKKQNNVLEAQIRQLERARANGATFNGSESNEMNLNVNNSKADSSRGSDSSSDAEESNLSARRTKKLKTSGNFA</sequence>
<feature type="domain" description="BHLH" evidence="12">
    <location>
        <begin position="58"/>
        <end position="109"/>
    </location>
</feature>
<evidence type="ECO:0000256" key="4">
    <source>
        <dbReference type="ARBA" id="ARBA00022553"/>
    </source>
</evidence>
<dbReference type="GO" id="GO:0045944">
    <property type="term" value="P:positive regulation of transcription by RNA polymerase II"/>
    <property type="evidence" value="ECO:0007669"/>
    <property type="project" value="TreeGrafter"/>
</dbReference>
<keyword evidence="5" id="KW-0805">Transcription regulation</keyword>
<reference evidence="13" key="1">
    <citation type="submission" date="2019-10" db="EMBL/GenBank/DDBJ databases">
        <title>Short sand fly seasons in Tbilisi, Georgia, hinder development of host immunity to saliva of the visceral leishmaniasis vector Phlebotomus kandelakii.</title>
        <authorList>
            <person name="Oliveira F."/>
            <person name="Giorgobiani E."/>
            <person name="Guimaraes-Costa A.B."/>
            <person name="Abdeladhim M."/>
            <person name="Oristian J."/>
            <person name="Tskhvaradze L."/>
            <person name="Tsertsvadze N."/>
            <person name="Zakalashvili M."/>
            <person name="Valenzuela J.G."/>
            <person name="Kamhawi S."/>
        </authorList>
    </citation>
    <scope>NUCLEOTIDE SEQUENCE</scope>
    <source>
        <strain evidence="13">Wild-capture in Tbilisi</strain>
        <tissue evidence="13">Salivary glands</tissue>
    </source>
</reference>
<keyword evidence="7" id="KW-0010">Activator</keyword>
<comment type="similarity">
    <text evidence="1">Belongs to the MAX family.</text>
</comment>
<feature type="region of interest" description="Disordered" evidence="11">
    <location>
        <begin position="1"/>
        <end position="92"/>
    </location>
</feature>
<feature type="compositionally biased region" description="Low complexity" evidence="11">
    <location>
        <begin position="162"/>
        <end position="183"/>
    </location>
</feature>
<evidence type="ECO:0000256" key="10">
    <source>
        <dbReference type="ARBA" id="ARBA00029944"/>
    </source>
</evidence>
<dbReference type="InterPro" id="IPR011598">
    <property type="entry name" value="bHLH_dom"/>
</dbReference>
<dbReference type="GO" id="GO:0003677">
    <property type="term" value="F:DNA binding"/>
    <property type="evidence" value="ECO:0007669"/>
    <property type="project" value="UniProtKB-KW"/>
</dbReference>
<feature type="compositionally biased region" description="Basic and acidic residues" evidence="11">
    <location>
        <begin position="64"/>
        <end position="76"/>
    </location>
</feature>
<evidence type="ECO:0000256" key="3">
    <source>
        <dbReference type="ARBA" id="ARBA00022491"/>
    </source>
</evidence>
<evidence type="ECO:0000256" key="8">
    <source>
        <dbReference type="ARBA" id="ARBA00023163"/>
    </source>
</evidence>
<dbReference type="AlphaFoldDB" id="A0A6B2E597"/>
<dbReference type="Gene3D" id="4.10.280.10">
    <property type="entry name" value="Helix-loop-helix DNA-binding domain"/>
    <property type="match status" value="1"/>
</dbReference>
<protein>
    <recommendedName>
        <fullName evidence="2">Protein max</fullName>
    </recommendedName>
    <alternativeName>
        <fullName evidence="10">Myc-associated factor X</fullName>
    </alternativeName>
</protein>
<evidence type="ECO:0000259" key="12">
    <source>
        <dbReference type="PROSITE" id="PS50888"/>
    </source>
</evidence>
<dbReference type="SUPFAM" id="SSF47459">
    <property type="entry name" value="HLH, helix-loop-helix DNA-binding domain"/>
    <property type="match status" value="1"/>
</dbReference>
<feature type="compositionally biased region" description="Polar residues" evidence="11">
    <location>
        <begin position="145"/>
        <end position="161"/>
    </location>
</feature>
<keyword evidence="6" id="KW-0238">DNA-binding</keyword>
<evidence type="ECO:0000313" key="13">
    <source>
        <dbReference type="EMBL" id="NBJ58329.1"/>
    </source>
</evidence>
<keyword evidence="9" id="KW-0539">Nucleus</keyword>
<accession>A0A6B2E597</accession>
<dbReference type="FunFam" id="4.10.280.10:FF:000023">
    <property type="entry name" value="MAX isoform 13"/>
    <property type="match status" value="1"/>
</dbReference>
<dbReference type="GO" id="GO:0046983">
    <property type="term" value="F:protein dimerization activity"/>
    <property type="evidence" value="ECO:0007669"/>
    <property type="project" value="InterPro"/>
</dbReference>
<dbReference type="Pfam" id="PF00010">
    <property type="entry name" value="HLH"/>
    <property type="match status" value="1"/>
</dbReference>
<dbReference type="PROSITE" id="PS50888">
    <property type="entry name" value="BHLH"/>
    <property type="match status" value="1"/>
</dbReference>
<evidence type="ECO:0000256" key="2">
    <source>
        <dbReference type="ARBA" id="ARBA00017633"/>
    </source>
</evidence>
<dbReference type="PANTHER" id="PTHR10328:SF3">
    <property type="entry name" value="PROTEIN MAX"/>
    <property type="match status" value="1"/>
</dbReference>
<name>A0A6B2E597_9DIPT</name>
<dbReference type="PANTHER" id="PTHR10328">
    <property type="entry name" value="PROTEIN MAX MYC-ASSOCIATED FACTOR X"/>
    <property type="match status" value="1"/>
</dbReference>
<evidence type="ECO:0000256" key="5">
    <source>
        <dbReference type="ARBA" id="ARBA00023015"/>
    </source>
</evidence>
<keyword evidence="4" id="KW-0597">Phosphoprotein</keyword>
<feature type="region of interest" description="Disordered" evidence="11">
    <location>
        <begin position="141"/>
        <end position="196"/>
    </location>
</feature>
<organism evidence="13">
    <name type="scientific">Phlebotomus kandelakii</name>
    <dbReference type="NCBI Taxonomy" id="1109342"/>
    <lineage>
        <taxon>Eukaryota</taxon>
        <taxon>Metazoa</taxon>
        <taxon>Ecdysozoa</taxon>
        <taxon>Arthropoda</taxon>
        <taxon>Hexapoda</taxon>
        <taxon>Insecta</taxon>
        <taxon>Pterygota</taxon>
        <taxon>Neoptera</taxon>
        <taxon>Endopterygota</taxon>
        <taxon>Diptera</taxon>
        <taxon>Nematocera</taxon>
        <taxon>Psychodoidea</taxon>
        <taxon>Psychodidae</taxon>
        <taxon>Phlebotomus</taxon>
        <taxon>Larroussius</taxon>
    </lineage>
</organism>
<dbReference type="EMBL" id="GIFK01000626">
    <property type="protein sequence ID" value="NBJ58329.1"/>
    <property type="molecule type" value="Transcribed_RNA"/>
</dbReference>
<feature type="compositionally biased region" description="Polar residues" evidence="11">
    <location>
        <begin position="41"/>
        <end position="55"/>
    </location>
</feature>
<keyword evidence="8" id="KW-0804">Transcription</keyword>